<protein>
    <recommendedName>
        <fullName evidence="3">DUF1150 domain-containing protein</fullName>
    </recommendedName>
</protein>
<keyword evidence="2" id="KW-1185">Reference proteome</keyword>
<dbReference type="AlphaFoldDB" id="A0A0F3IXV8"/>
<proteinExistence type="predicted"/>
<dbReference type="Pfam" id="PF06620">
    <property type="entry name" value="DUF1150"/>
    <property type="match status" value="1"/>
</dbReference>
<gene>
    <name evidence="1" type="ORF">VZ95_04875</name>
</gene>
<evidence type="ECO:0000313" key="1">
    <source>
        <dbReference type="EMBL" id="KJV10434.1"/>
    </source>
</evidence>
<name>A0A0F3IXV8_9PROT</name>
<evidence type="ECO:0008006" key="3">
    <source>
        <dbReference type="Google" id="ProtNLM"/>
    </source>
</evidence>
<dbReference type="OrthoDB" id="8449790at2"/>
<comment type="caution">
    <text evidence="1">The sequence shown here is derived from an EMBL/GenBank/DDBJ whole genome shotgun (WGS) entry which is preliminary data.</text>
</comment>
<dbReference type="Proteomes" id="UP000033774">
    <property type="component" value="Unassembled WGS sequence"/>
</dbReference>
<sequence length="71" mass="7375">MLFVQRPTSFTPSDFAALGSGGVAYVKPVIHEGQPAYGIFGADGTAMAVATSRDLALAAIKQNDLEPLDAH</sequence>
<reference evidence="1 2" key="1">
    <citation type="submission" date="2015-03" db="EMBL/GenBank/DDBJ databases">
        <title>Draft genome sequence of Elstera litoralis.</title>
        <authorList>
            <person name="Rahalkar M.C."/>
            <person name="Dhakephalkar P.K."/>
            <person name="Pore S.D."/>
            <person name="Arora P."/>
            <person name="Kapse N.G."/>
            <person name="Pandit P.S."/>
        </authorList>
    </citation>
    <scope>NUCLEOTIDE SEQUENCE [LARGE SCALE GENOMIC DNA]</scope>
    <source>
        <strain evidence="1 2">Dia-1</strain>
    </source>
</reference>
<organism evidence="1 2">
    <name type="scientific">Elstera litoralis</name>
    <dbReference type="NCBI Taxonomy" id="552518"/>
    <lineage>
        <taxon>Bacteria</taxon>
        <taxon>Pseudomonadati</taxon>
        <taxon>Pseudomonadota</taxon>
        <taxon>Alphaproteobacteria</taxon>
        <taxon>Rhodospirillales</taxon>
        <taxon>Rhodospirillaceae</taxon>
        <taxon>Elstera</taxon>
    </lineage>
</organism>
<accession>A0A0F3IXV8</accession>
<dbReference type="InterPro" id="IPR009531">
    <property type="entry name" value="DUF1150"/>
</dbReference>
<dbReference type="EMBL" id="LAJY01000096">
    <property type="protein sequence ID" value="KJV10434.1"/>
    <property type="molecule type" value="Genomic_DNA"/>
</dbReference>
<dbReference type="RefSeq" id="WP_045774875.1">
    <property type="nucleotide sequence ID" value="NZ_LAJY01000096.1"/>
</dbReference>
<evidence type="ECO:0000313" key="2">
    <source>
        <dbReference type="Proteomes" id="UP000033774"/>
    </source>
</evidence>